<keyword evidence="4 5" id="KW-0472">Membrane</keyword>
<dbReference type="EMBL" id="CP119316">
    <property type="protein sequence ID" value="WEK45819.1"/>
    <property type="molecule type" value="Genomic_DNA"/>
</dbReference>
<reference evidence="6" key="1">
    <citation type="submission" date="2023-03" db="EMBL/GenBank/DDBJ databases">
        <title>Andean soil-derived lignocellulolytic bacterial consortium as a source of novel taxa and putative plastic-active enzymes.</title>
        <authorList>
            <person name="Diaz-Garcia L."/>
            <person name="Chuvochina M."/>
            <person name="Feuerriegel G."/>
            <person name="Bunk B."/>
            <person name="Sproer C."/>
            <person name="Streit W.R."/>
            <person name="Rodriguez L.M."/>
            <person name="Overmann J."/>
            <person name="Jimenez D.J."/>
        </authorList>
    </citation>
    <scope>NUCLEOTIDE SEQUENCE</scope>
    <source>
        <strain evidence="6">MAG 26</strain>
    </source>
</reference>
<comment type="subcellular location">
    <subcellularLocation>
        <location evidence="1">Membrane</location>
        <topology evidence="1">Multi-pass membrane protein</topology>
    </subcellularLocation>
</comment>
<feature type="transmembrane region" description="Helical" evidence="5">
    <location>
        <begin position="6"/>
        <end position="25"/>
    </location>
</feature>
<dbReference type="KEGG" id="acob:P0Y56_12380"/>
<keyword evidence="3 5" id="KW-1133">Transmembrane helix</keyword>
<proteinExistence type="predicted"/>
<dbReference type="GO" id="GO:0004671">
    <property type="term" value="F:protein C-terminal S-isoprenylcysteine carboxyl O-methyltransferase activity"/>
    <property type="evidence" value="ECO:0007669"/>
    <property type="project" value="InterPro"/>
</dbReference>
<evidence type="ECO:0000256" key="5">
    <source>
        <dbReference type="SAM" id="Phobius"/>
    </source>
</evidence>
<evidence type="ECO:0000313" key="7">
    <source>
        <dbReference type="Proteomes" id="UP001218362"/>
    </source>
</evidence>
<dbReference type="Proteomes" id="UP001218362">
    <property type="component" value="Chromosome"/>
</dbReference>
<dbReference type="PANTHER" id="PTHR43847">
    <property type="entry name" value="BLL3993 PROTEIN"/>
    <property type="match status" value="1"/>
</dbReference>
<sequence length="196" mass="21496">METWRIFAYVTIGCWSVFMLVWAAMARGAKRSVREEKRSERRAYSLPTAFGMILIAISTPQVWGGENLLTTLVLPLGLAFAAAGAAAAMAGLALAIWARVTLGRDWSVNVTLKEGHELVTGGPYALIRHPIYTAVILLVIGLFLLFETLGGVLGVGLVVLGCWIKLRQEEVLMIGQFPESYPAYMARTKRLIPFVV</sequence>
<evidence type="ECO:0000256" key="4">
    <source>
        <dbReference type="ARBA" id="ARBA00023136"/>
    </source>
</evidence>
<dbReference type="InterPro" id="IPR052527">
    <property type="entry name" value="Metal_cation-efflux_comp"/>
</dbReference>
<dbReference type="Pfam" id="PF04140">
    <property type="entry name" value="ICMT"/>
    <property type="match status" value="1"/>
</dbReference>
<dbReference type="InterPro" id="IPR007269">
    <property type="entry name" value="ICMT_MeTrfase"/>
</dbReference>
<dbReference type="PANTHER" id="PTHR43847:SF1">
    <property type="entry name" value="BLL3993 PROTEIN"/>
    <property type="match status" value="1"/>
</dbReference>
<evidence type="ECO:0000256" key="3">
    <source>
        <dbReference type="ARBA" id="ARBA00022989"/>
    </source>
</evidence>
<protein>
    <submittedName>
        <fullName evidence="6">Isoprenylcysteine carboxylmethyltransferase family protein</fullName>
    </submittedName>
</protein>
<organism evidence="6 7">
    <name type="scientific">Candidatus Andeanibacterium colombiense</name>
    <dbReference type="NCBI Taxonomy" id="3121345"/>
    <lineage>
        <taxon>Bacteria</taxon>
        <taxon>Pseudomonadati</taxon>
        <taxon>Pseudomonadota</taxon>
        <taxon>Alphaproteobacteria</taxon>
        <taxon>Sphingomonadales</taxon>
        <taxon>Sphingomonadaceae</taxon>
        <taxon>Candidatus Andeanibacterium</taxon>
    </lineage>
</organism>
<feature type="transmembrane region" description="Helical" evidence="5">
    <location>
        <begin position="134"/>
        <end position="160"/>
    </location>
</feature>
<gene>
    <name evidence="6" type="ORF">P0Y56_12380</name>
</gene>
<dbReference type="AlphaFoldDB" id="A0AAJ6BLX9"/>
<feature type="transmembrane region" description="Helical" evidence="5">
    <location>
        <begin position="46"/>
        <end position="64"/>
    </location>
</feature>
<name>A0AAJ6BLX9_9SPHN</name>
<dbReference type="GO" id="GO:0016020">
    <property type="term" value="C:membrane"/>
    <property type="evidence" value="ECO:0007669"/>
    <property type="project" value="UniProtKB-SubCell"/>
</dbReference>
<feature type="transmembrane region" description="Helical" evidence="5">
    <location>
        <begin position="76"/>
        <end position="97"/>
    </location>
</feature>
<evidence type="ECO:0000313" key="6">
    <source>
        <dbReference type="EMBL" id="WEK45819.1"/>
    </source>
</evidence>
<accession>A0AAJ6BLX9</accession>
<evidence type="ECO:0000256" key="2">
    <source>
        <dbReference type="ARBA" id="ARBA00022692"/>
    </source>
</evidence>
<dbReference type="Gene3D" id="1.20.120.1630">
    <property type="match status" value="1"/>
</dbReference>
<evidence type="ECO:0000256" key="1">
    <source>
        <dbReference type="ARBA" id="ARBA00004141"/>
    </source>
</evidence>
<keyword evidence="2 5" id="KW-0812">Transmembrane</keyword>